<sequence length="91" mass="10486">MTRCAARVARRARTEIRQSRNRRFFLLRELNGIDYRILLFNARPFESLTTRYIEDANSTAYSRPNPATNGLACSRADEPRLRVDASAQHAT</sequence>
<protein>
    <submittedName>
        <fullName evidence="1">Uncharacterized protein</fullName>
    </submittedName>
</protein>
<dbReference type="Proteomes" id="UP001272137">
    <property type="component" value="Unassembled WGS sequence"/>
</dbReference>
<evidence type="ECO:0000313" key="1">
    <source>
        <dbReference type="EMBL" id="MDW9250856.1"/>
    </source>
</evidence>
<name>A0AAW9CSW3_BURTH</name>
<comment type="caution">
    <text evidence="1">The sequence shown here is derived from an EMBL/GenBank/DDBJ whole genome shotgun (WGS) entry which is preliminary data.</text>
</comment>
<accession>A0AAW9CSW3</accession>
<dbReference type="EMBL" id="QXCT01000001">
    <property type="protein sequence ID" value="MDW9250856.1"/>
    <property type="molecule type" value="Genomic_DNA"/>
</dbReference>
<gene>
    <name evidence="1" type="ORF">C7S16_7165</name>
</gene>
<organism evidence="1 2">
    <name type="scientific">Burkholderia thailandensis</name>
    <dbReference type="NCBI Taxonomy" id="57975"/>
    <lineage>
        <taxon>Bacteria</taxon>
        <taxon>Pseudomonadati</taxon>
        <taxon>Pseudomonadota</taxon>
        <taxon>Betaproteobacteria</taxon>
        <taxon>Burkholderiales</taxon>
        <taxon>Burkholderiaceae</taxon>
        <taxon>Burkholderia</taxon>
        <taxon>pseudomallei group</taxon>
    </lineage>
</organism>
<dbReference type="AlphaFoldDB" id="A0AAW9CSW3"/>
<proteinExistence type="predicted"/>
<evidence type="ECO:0000313" key="2">
    <source>
        <dbReference type="Proteomes" id="UP001272137"/>
    </source>
</evidence>
<reference evidence="1" key="1">
    <citation type="submission" date="2018-08" db="EMBL/GenBank/DDBJ databases">
        <title>Identification of Burkholderia cepacia strains that express a Burkholderia pseudomallei-like capsular polysaccharide.</title>
        <authorList>
            <person name="Burtnick M.N."/>
            <person name="Vongsouvath M."/>
            <person name="Newton P."/>
            <person name="Wuthiekanun V."/>
            <person name="Limmathurotsakul D."/>
            <person name="Brett P.J."/>
            <person name="Chantratita N."/>
            <person name="Dance D.A."/>
        </authorList>
    </citation>
    <scope>NUCLEOTIDE SEQUENCE</scope>
    <source>
        <strain evidence="1">SBXCC001</strain>
    </source>
</reference>